<dbReference type="InterPro" id="IPR001789">
    <property type="entry name" value="Sig_transdc_resp-reg_receiver"/>
</dbReference>
<protein>
    <submittedName>
        <fullName evidence="4">HDOD domain-containing protein</fullName>
    </submittedName>
</protein>
<feature type="domain" description="Response regulatory" evidence="2">
    <location>
        <begin position="2"/>
        <end position="117"/>
    </location>
</feature>
<dbReference type="InterPro" id="IPR011006">
    <property type="entry name" value="CheY-like_superfamily"/>
</dbReference>
<dbReference type="RefSeq" id="WP_386811971.1">
    <property type="nucleotide sequence ID" value="NZ_JBHTIH010000003.1"/>
</dbReference>
<accession>A0ABW2YKZ2</accession>
<dbReference type="EMBL" id="JBHTIH010000003">
    <property type="protein sequence ID" value="MFD0738950.1"/>
    <property type="molecule type" value="Genomic_DNA"/>
</dbReference>
<feature type="domain" description="HDOD" evidence="3">
    <location>
        <begin position="138"/>
        <end position="306"/>
    </location>
</feature>
<dbReference type="SUPFAM" id="SSF109604">
    <property type="entry name" value="HD-domain/PDEase-like"/>
    <property type="match status" value="1"/>
</dbReference>
<dbReference type="InterPro" id="IPR013976">
    <property type="entry name" value="HDOD"/>
</dbReference>
<sequence length="360" mass="37853">MFILLVSENGGHAAQIEQELGEQGLDWRISWTANAEGALSLSDDVAPDVLVCAARVGSSDGVTLLGQLRRRHPEAVCIVLMDSGHDQDAMQALEVTHRVLLEPLETLQLIEAVESVMELRAILDDPGLKKAIGRVGSLPAAPRQYLALTRLLRDPDTSAARVVEVVAQDPALAAKVLRLTNSAYYSGGREISDLRTAVTRLGQNALRQLVLANEVFSAGANSADADAMRDRALRISQLAGQLLAGPSAELAATAGLLAEVGLLLPPLVAGDGDGAATPHGVAGAYLLGLWGLPTPIVEAVAFHQCPGRIRGGFWVTGAVHVAAALVNGSAVDEDYLRTVGQLDRLPRWRALAEAAHAEAA</sequence>
<proteinExistence type="predicted"/>
<dbReference type="PANTHER" id="PTHR33525">
    <property type="match status" value="1"/>
</dbReference>
<dbReference type="PIRSF" id="PIRSF036883">
    <property type="entry name" value="RR_HD-GYP_mod"/>
    <property type="match status" value="1"/>
</dbReference>
<dbReference type="PROSITE" id="PS50110">
    <property type="entry name" value="RESPONSE_REGULATORY"/>
    <property type="match status" value="1"/>
</dbReference>
<dbReference type="PANTHER" id="PTHR33525:SF6">
    <property type="entry name" value="HDOD DOMAIN-CONTAINING PROTEIN"/>
    <property type="match status" value="1"/>
</dbReference>
<name>A0ABW2YKZ2_9GAMM</name>
<evidence type="ECO:0000259" key="2">
    <source>
        <dbReference type="PROSITE" id="PS50110"/>
    </source>
</evidence>
<reference evidence="5" key="1">
    <citation type="journal article" date="2019" name="Int. J. Syst. Evol. Microbiol.">
        <title>The Global Catalogue of Microorganisms (GCM) 10K type strain sequencing project: providing services to taxonomists for standard genome sequencing and annotation.</title>
        <authorList>
            <consortium name="The Broad Institute Genomics Platform"/>
            <consortium name="The Broad Institute Genome Sequencing Center for Infectious Disease"/>
            <person name="Wu L."/>
            <person name="Ma J."/>
        </authorList>
    </citation>
    <scope>NUCLEOTIDE SEQUENCE [LARGE SCALE GENOMIC DNA]</scope>
    <source>
        <strain evidence="5">CCUG 55491</strain>
    </source>
</reference>
<dbReference type="PROSITE" id="PS51833">
    <property type="entry name" value="HDOD"/>
    <property type="match status" value="1"/>
</dbReference>
<dbReference type="SUPFAM" id="SSF52172">
    <property type="entry name" value="CheY-like"/>
    <property type="match status" value="1"/>
</dbReference>
<dbReference type="InterPro" id="IPR014626">
    <property type="entry name" value="Sig_transdc_resp-reg_put"/>
</dbReference>
<dbReference type="InterPro" id="IPR052340">
    <property type="entry name" value="RNase_Y/CdgJ"/>
</dbReference>
<dbReference type="Pfam" id="PF08668">
    <property type="entry name" value="HDOD"/>
    <property type="match status" value="1"/>
</dbReference>
<evidence type="ECO:0000256" key="1">
    <source>
        <dbReference type="PROSITE-ProRule" id="PRU00169"/>
    </source>
</evidence>
<comment type="caution">
    <text evidence="4">The sequence shown here is derived from an EMBL/GenBank/DDBJ whole genome shotgun (WGS) entry which is preliminary data.</text>
</comment>
<dbReference type="Gene3D" id="1.10.3210.10">
    <property type="entry name" value="Hypothetical protein af1432"/>
    <property type="match status" value="1"/>
</dbReference>
<keyword evidence="5" id="KW-1185">Reference proteome</keyword>
<comment type="caution">
    <text evidence="1">Lacks conserved residue(s) required for the propagation of feature annotation.</text>
</comment>
<gene>
    <name evidence="4" type="ORF">ACFQZQ_06615</name>
</gene>
<evidence type="ECO:0000313" key="4">
    <source>
        <dbReference type="EMBL" id="MFD0738950.1"/>
    </source>
</evidence>
<dbReference type="Gene3D" id="3.40.50.2300">
    <property type="match status" value="1"/>
</dbReference>
<organism evidence="4 5">
    <name type="scientific">Lysobacter koreensis</name>
    <dbReference type="NCBI Taxonomy" id="266122"/>
    <lineage>
        <taxon>Bacteria</taxon>
        <taxon>Pseudomonadati</taxon>
        <taxon>Pseudomonadota</taxon>
        <taxon>Gammaproteobacteria</taxon>
        <taxon>Lysobacterales</taxon>
        <taxon>Lysobacteraceae</taxon>
        <taxon>Lysobacter</taxon>
    </lineage>
</organism>
<evidence type="ECO:0000259" key="3">
    <source>
        <dbReference type="PROSITE" id="PS51833"/>
    </source>
</evidence>
<evidence type="ECO:0000313" key="5">
    <source>
        <dbReference type="Proteomes" id="UP001597090"/>
    </source>
</evidence>
<dbReference type="Proteomes" id="UP001597090">
    <property type="component" value="Unassembled WGS sequence"/>
</dbReference>